<dbReference type="Proteomes" id="UP001607302">
    <property type="component" value="Unassembled WGS sequence"/>
</dbReference>
<dbReference type="Pfam" id="PF04410">
    <property type="entry name" value="Gar1"/>
    <property type="match status" value="1"/>
</dbReference>
<evidence type="ECO:0000313" key="3">
    <source>
        <dbReference type="Proteomes" id="UP001607302"/>
    </source>
</evidence>
<dbReference type="InterPro" id="IPR009000">
    <property type="entry name" value="Transl_B-barrel_sf"/>
</dbReference>
<gene>
    <name evidence="2" type="ORF">V1478_011095</name>
</gene>
<comment type="caution">
    <text evidence="2">The sequence shown here is derived from an EMBL/GenBank/DDBJ whole genome shotgun (WGS) entry which is preliminary data.</text>
</comment>
<protein>
    <recommendedName>
        <fullName evidence="1">H/ACA ribonucleoprotein complex subunit</fullName>
    </recommendedName>
</protein>
<keyword evidence="1" id="KW-0698">rRNA processing</keyword>
<reference evidence="2 3" key="1">
    <citation type="journal article" date="2024" name="Ann. Entomol. Soc. Am.">
        <title>Genomic analyses of the southern and eastern yellowjacket wasps (Hymenoptera: Vespidae) reveal evolutionary signatures of social life.</title>
        <authorList>
            <person name="Catto M.A."/>
            <person name="Caine P.B."/>
            <person name="Orr S.E."/>
            <person name="Hunt B.G."/>
            <person name="Goodisman M.A.D."/>
        </authorList>
    </citation>
    <scope>NUCLEOTIDE SEQUENCE [LARGE SCALE GENOMIC DNA]</scope>
    <source>
        <strain evidence="2">233</strain>
        <tissue evidence="2">Head and thorax</tissue>
    </source>
</reference>
<proteinExistence type="inferred from homology"/>
<dbReference type="AlphaFoldDB" id="A0ABD2AG94"/>
<accession>A0ABD2AG94</accession>
<dbReference type="GO" id="GO:0005730">
    <property type="term" value="C:nucleolus"/>
    <property type="evidence" value="ECO:0007669"/>
    <property type="project" value="UniProtKB-SubCell"/>
</dbReference>
<keyword evidence="1" id="KW-0694">RNA-binding</keyword>
<dbReference type="GO" id="GO:0006364">
    <property type="term" value="P:rRNA processing"/>
    <property type="evidence" value="ECO:0007669"/>
    <property type="project" value="UniProtKB-KW"/>
</dbReference>
<organism evidence="2 3">
    <name type="scientific">Vespula squamosa</name>
    <name type="common">Southern yellow jacket</name>
    <name type="synonym">Wasp</name>
    <dbReference type="NCBI Taxonomy" id="30214"/>
    <lineage>
        <taxon>Eukaryota</taxon>
        <taxon>Metazoa</taxon>
        <taxon>Ecdysozoa</taxon>
        <taxon>Arthropoda</taxon>
        <taxon>Hexapoda</taxon>
        <taxon>Insecta</taxon>
        <taxon>Pterygota</taxon>
        <taxon>Neoptera</taxon>
        <taxon>Endopterygota</taxon>
        <taxon>Hymenoptera</taxon>
        <taxon>Apocrita</taxon>
        <taxon>Aculeata</taxon>
        <taxon>Vespoidea</taxon>
        <taxon>Vespidae</taxon>
        <taxon>Vespinae</taxon>
        <taxon>Vespula</taxon>
    </lineage>
</organism>
<comment type="similarity">
    <text evidence="1">Belongs to the GAR1 family.</text>
</comment>
<dbReference type="EMBL" id="JAUDFV010000149">
    <property type="protein sequence ID" value="KAL2719633.1"/>
    <property type="molecule type" value="Genomic_DNA"/>
</dbReference>
<comment type="subcellular location">
    <subcellularLocation>
        <location evidence="1">Nucleus</location>
        <location evidence="1">Nucleolus</location>
    </subcellularLocation>
</comment>
<name>A0ABD2AG94_VESSQ</name>
<dbReference type="InterPro" id="IPR038664">
    <property type="entry name" value="Gar1/Naf1_Cbf5-bd_sf"/>
</dbReference>
<dbReference type="SUPFAM" id="SSF50447">
    <property type="entry name" value="Translation proteins"/>
    <property type="match status" value="1"/>
</dbReference>
<dbReference type="GO" id="GO:0003723">
    <property type="term" value="F:RNA binding"/>
    <property type="evidence" value="ECO:0007669"/>
    <property type="project" value="UniProtKB-KW"/>
</dbReference>
<keyword evidence="1" id="KW-0690">Ribosome biogenesis</keyword>
<sequence>MEQDGKTYVPLNMSFQKNSINGNEDSCLNTLIPHISHSNSSVDRINKYFTNLDINSNIIKKKLEINENDKYLAGTIQSIITSMDLVLIKPSMSNLLYLDTPLFISNPNSQNQNSINHIYLGKIDDIFGSVNEPIYTVRSLLEKINILSVGDQVYFLLNDPNTEFMSIEHKLNGTFNIMKHKYNE</sequence>
<evidence type="ECO:0000256" key="1">
    <source>
        <dbReference type="RuleBase" id="RU364004"/>
    </source>
</evidence>
<dbReference type="GO" id="GO:1990904">
    <property type="term" value="C:ribonucleoprotein complex"/>
    <property type="evidence" value="ECO:0007669"/>
    <property type="project" value="UniProtKB-KW"/>
</dbReference>
<keyword evidence="1" id="KW-0687">Ribonucleoprotein</keyword>
<keyword evidence="3" id="KW-1185">Reference proteome</keyword>
<comment type="function">
    <text evidence="1">Required for ribosome biogenesis. Part of a complex which catalyzes pseudouridylation of rRNA. This involves the isomerization of uridine such that the ribose is subsequently attached to C5, instead of the normal N1. Pseudouridine ("psi") residues may serve to stabilize the conformation of rRNAs.</text>
</comment>
<dbReference type="Gene3D" id="2.40.10.230">
    <property type="entry name" value="Probable tRNA pseudouridine synthase domain"/>
    <property type="match status" value="1"/>
</dbReference>
<comment type="subunit">
    <text evidence="1">Component of the small nucleolar ribonucleoprotein particles containing H/ACA-type snoRNAs (H/ACA snoRNPs).</text>
</comment>
<keyword evidence="1" id="KW-0539">Nucleus</keyword>
<dbReference type="InterPro" id="IPR007504">
    <property type="entry name" value="H/ACA_rnp_Gar1/Naf1"/>
</dbReference>
<evidence type="ECO:0000313" key="2">
    <source>
        <dbReference type="EMBL" id="KAL2719633.1"/>
    </source>
</evidence>